<feature type="region of interest" description="Disordered" evidence="1">
    <location>
        <begin position="2605"/>
        <end position="2652"/>
    </location>
</feature>
<dbReference type="InterPro" id="IPR057525">
    <property type="entry name" value="UTP20_C"/>
</dbReference>
<feature type="domain" description="U3 small nucleolar RNA-associated protein 20" evidence="3">
    <location>
        <begin position="1705"/>
        <end position="1922"/>
    </location>
</feature>
<dbReference type="InterPro" id="IPR011989">
    <property type="entry name" value="ARM-like"/>
</dbReference>
<reference evidence="5 6" key="1">
    <citation type="submission" date="2020-11" db="EMBL/GenBank/DDBJ databases">
        <authorList>
            <person name="Wallbank WR R."/>
            <person name="Pardo Diaz C."/>
            <person name="Kozak K."/>
            <person name="Martin S."/>
            <person name="Jiggins C."/>
            <person name="Moest M."/>
            <person name="Warren A I."/>
            <person name="Generalovic N T."/>
            <person name="Byers J.R.P. K."/>
            <person name="Montejo-Kovacevich G."/>
            <person name="Yen C E."/>
        </authorList>
    </citation>
    <scope>NUCLEOTIDE SEQUENCE [LARGE SCALE GENOMIC DNA]</scope>
</reference>
<evidence type="ECO:0000256" key="1">
    <source>
        <dbReference type="SAM" id="MobiDB-lite"/>
    </source>
</evidence>
<protein>
    <recommendedName>
        <fullName evidence="7">Small subunit processome component 20 homolog</fullName>
    </recommendedName>
</protein>
<dbReference type="EMBL" id="LR899009">
    <property type="protein sequence ID" value="CAD7076634.1"/>
    <property type="molecule type" value="Genomic_DNA"/>
</dbReference>
<dbReference type="OrthoDB" id="360653at2759"/>
<dbReference type="GO" id="GO:0030686">
    <property type="term" value="C:90S preribosome"/>
    <property type="evidence" value="ECO:0007669"/>
    <property type="project" value="TreeGrafter"/>
</dbReference>
<dbReference type="PANTHER" id="PTHR17695">
    <property type="entry name" value="SMALL SUBUNIT PROCESSOME COMPONENT 20 HOMOLOG"/>
    <property type="match status" value="1"/>
</dbReference>
<dbReference type="PANTHER" id="PTHR17695:SF11">
    <property type="entry name" value="SMALL SUBUNIT PROCESSOME COMPONENT 20 HOMOLOG"/>
    <property type="match status" value="1"/>
</dbReference>
<dbReference type="InterPro" id="IPR052575">
    <property type="entry name" value="SSU_processome_comp_20"/>
</dbReference>
<feature type="region of interest" description="Disordered" evidence="1">
    <location>
        <begin position="1598"/>
        <end position="1620"/>
    </location>
</feature>
<dbReference type="Gene3D" id="1.25.10.10">
    <property type="entry name" value="Leucine-rich Repeat Variant"/>
    <property type="match status" value="3"/>
</dbReference>
<keyword evidence="6" id="KW-1185">Reference proteome</keyword>
<evidence type="ECO:0008006" key="7">
    <source>
        <dbReference type="Google" id="ProtNLM"/>
    </source>
</evidence>
<dbReference type="OMA" id="EGLMAMF"/>
<evidence type="ECO:0000259" key="3">
    <source>
        <dbReference type="Pfam" id="PF20416"/>
    </source>
</evidence>
<accession>A0A7R8U9G6</accession>
<gene>
    <name evidence="5" type="ORF">HERILL_LOCUS36</name>
</gene>
<evidence type="ECO:0000313" key="6">
    <source>
        <dbReference type="Proteomes" id="UP000594454"/>
    </source>
</evidence>
<evidence type="ECO:0000259" key="2">
    <source>
        <dbReference type="Pfam" id="PF07539"/>
    </source>
</evidence>
<proteinExistence type="predicted"/>
<evidence type="ECO:0000313" key="5">
    <source>
        <dbReference type="EMBL" id="CAD7076634.1"/>
    </source>
</evidence>
<dbReference type="InterPro" id="IPR011430">
    <property type="entry name" value="UTP20_N"/>
</dbReference>
<evidence type="ECO:0000259" key="4">
    <source>
        <dbReference type="Pfam" id="PF23099"/>
    </source>
</evidence>
<dbReference type="Pfam" id="PF23099">
    <property type="entry name" value="UTP20_C"/>
    <property type="match status" value="1"/>
</dbReference>
<feature type="domain" description="U3 small nucleolar RNA-associated protein 20 N-terminal" evidence="2">
    <location>
        <begin position="836"/>
        <end position="1436"/>
    </location>
</feature>
<feature type="compositionally biased region" description="Acidic residues" evidence="1">
    <location>
        <begin position="1608"/>
        <end position="1620"/>
    </location>
</feature>
<dbReference type="GO" id="GO:0032040">
    <property type="term" value="C:small-subunit processome"/>
    <property type="evidence" value="ECO:0007669"/>
    <property type="project" value="TreeGrafter"/>
</dbReference>
<dbReference type="InterPro" id="IPR016024">
    <property type="entry name" value="ARM-type_fold"/>
</dbReference>
<dbReference type="Pfam" id="PF07539">
    <property type="entry name" value="UTP20_N"/>
    <property type="match status" value="1"/>
</dbReference>
<name>A0A7R8U9G6_HERIL</name>
<dbReference type="InterPro" id="IPR046523">
    <property type="entry name" value="UTP20_dom"/>
</dbReference>
<dbReference type="SUPFAM" id="SSF48371">
    <property type="entry name" value="ARM repeat"/>
    <property type="match status" value="3"/>
</dbReference>
<dbReference type="FunCoup" id="A0A7R8U9G6">
    <property type="interactions" value="1666"/>
</dbReference>
<feature type="domain" description="U3 small nucleolar RNA-associated protein 20 C-terminal" evidence="4">
    <location>
        <begin position="2347"/>
        <end position="2631"/>
    </location>
</feature>
<dbReference type="InParanoid" id="A0A7R8U9G6"/>
<organism evidence="5 6">
    <name type="scientific">Hermetia illucens</name>
    <name type="common">Black soldier fly</name>
    <dbReference type="NCBI Taxonomy" id="343691"/>
    <lineage>
        <taxon>Eukaryota</taxon>
        <taxon>Metazoa</taxon>
        <taxon>Ecdysozoa</taxon>
        <taxon>Arthropoda</taxon>
        <taxon>Hexapoda</taxon>
        <taxon>Insecta</taxon>
        <taxon>Pterygota</taxon>
        <taxon>Neoptera</taxon>
        <taxon>Endopterygota</taxon>
        <taxon>Diptera</taxon>
        <taxon>Brachycera</taxon>
        <taxon>Stratiomyomorpha</taxon>
        <taxon>Stratiomyidae</taxon>
        <taxon>Hermetiinae</taxon>
        <taxon>Hermetia</taxon>
    </lineage>
</organism>
<dbReference type="Proteomes" id="UP000594454">
    <property type="component" value="Chromosome 1"/>
</dbReference>
<dbReference type="Pfam" id="PF20416">
    <property type="entry name" value="UTP20"/>
    <property type="match status" value="1"/>
</dbReference>
<sequence>MSEYFVKSKETNTFRFKSFSDRINEIDIRQSTLYRIGHENEELEEAEDETLFAQTLRKWSVLNLSTEYSGFLSKCRGIVTLPQLLYKKDEVAELLANTLDSCSVLSLEPVLDALVAFARDIREEFHPYFEKFFEKLIHLLNTQEADQLEWSFRCLAHLFKCLRPFLKRNIGVILNKVIPLLDVHNNPEHIVAFASECFSFVARDIRDYDKFLSMTIRYVKKQAGGYSGCGKLFFELIRGVAGNFHSVAKDFLNSLLGGLGNRKYDQEILLEITVRTVSEVLEHIAVHNISLLWEVIKETAMKLLEKSDLPTEGLFSLMKLVRQAVEWKGGRAVVDASELVGLLVKVVENVENEAVLMELIEISSTILQSACVKLQQMDASRLICRVLSVRSPSVYEKFVWNVCTHPQFEILVLPNLLNYFEKDCDAKKLDIVVQIIEKRVDRPVGGVWKKHPVKLKRAETFNWLERNIEVFDPKTSNETDLELYLLSVRLYPHLIGGKGKLVAESLRKKVPNLRFTLEDDIVASATAFVSIEAVLHLSDSLEKRFLEDIVYAVIDSPCKSVPVLLVLLSIFDYSKANKQDIFTKELYLRLQQNTCENLSSTDSTVRSLTAKLLSYFSDLKELQSVYKIFYEAAGIELTVHTFREQLLLIEKLSPNGQVYKDIKIEAAKLDCLRFLLGLLYQNFKLMWAPVSKSIEELADKLPVDDFWSIYRSKLEETNASIRTVNSVQNVRTAGFKSKSLCNLVDQLFPMPEKVDFGHYRTLLWKNISNFGLMSEIKNKDVVTLFLSFVEDEYKKEDKGNLLTWDVTHESGGICEYEDDSSKKFQGRNKKQQSTGATLTAMLEVFSKMANPKQLYREGEIREFYFVLLAGTNEQLQKLALDCLMRYKMKGWLPYKDHLYALIDDKKFKDELVNFKLDVETKMIEPDHRGELMPILLRILYGKMRSKTSNKYVGSQMRRSIVLRFLAGCKTDEIFWFLQMAFESYKSILQESLESIPNLIKSGFKLQEVYSPKKLRSALNLLELIRKHFGGLMGSDFLIYMLKVIFLAASVCRGVFENKEKMNEKYLAVFRNLRAQSLSSLVNFFDHFQEFPWQEEHLSACLDVFVWPTLHKLPEDCLHSPTPLLKLFIAWSNNLRLFRLLAKENEDGVTPIGTMLLLLASDKPTAMVRRAVLEIVERILMMEESEEADNKKGAKSIIAQHIPLILERLTKTLNMKGRKNVFGKAELFILSKITDMELAPDTCDKLLKLILPIATGKTRLPVSEESSTQLVMTLKNLFSKVPTPEKHIRSIMPLFEKVTDVGTRKQLCRLLGELSIKAKSESGSLLELGEIAEKLNAWSRKWVEQPDYDKRLSALRTIRGKIENDEVSLELGLLVIYNCFYFLHHDKDLGLRDNACLCMRSLVPKLINQCAENARDVNYLVEDVLFSLLRRTQRDKNDIIRNEGILLLGEMVRNCAHVHPVLGDLEPLSCREDPEVDFFENATHLQLHRHGRALLKFCAHAKECEKSISPRTLTQFLLPLATRYLLSEKTAAKHTLVDAAIETVGMICRFLPWHQYHAILRYYLQKMRHCHEYQKQCIRIIISILDAFHFDLSNGSCGKKQEVETNEQAQEENEDELSDEDLDSELDDLHEHEDGNEDGEQNIVPAKKLKLAAFVDHLTKLPPSTAKHVIETITTRLIPSLNNSITKISSYESKHKVNRRRVNFEREEEESLRVPIALAIVKLLKKLPQEMLDASINGVFLKVCTFLKSPVKSVRMLTRDILKKIMVTVGAEYLPVLLSQLTVLLTRGFQVHVLSVTLFSVLDCLKSELQAHQVEKSLQYILNVTLNDIFGDASEEKEVEKIGASTPEAKPSAKSYLSLQISAQSIPQNCLLDLLVPFKHYLSKTQSKKVVIKVQGCFQKITSGLAENTNITPETLVEFIYGTVSESIPDLLLTETKLSQAEKELAARSRKDCFLIPQEPKSRSGAVRKVVKTNASANAYILIEFGLELLHILLRRKKFESSEYLEPIIPILNKSLKSAHVRICTFALKCLISIWLSDSDLDAMKQNMDEILQQIFALLHKYYNFGVTRKDDNFQLVKSAMKAVGCVIKNCDYYIVSNEHVVELLFYISQDVSESDKQPVAFSLLKSLIEKRMYSHEMHEIMQKLCQIAIVSESDYSRDEARAVLLNYVAEFHREKKVESILKFFIAQLNYEVLAGRLSAVRFIESSIKKYPMEALNRKAEVLFLALGTRLVNEDVPECRVLIANCLEQLISRLDKANRQKLFEIAMVFFEGGKPAVQEMAACLCSRFIEVEKAELLPKAMILLPVLGNHLELSSPNTAGKFVKTSIGADTDLDESQQNGNDQATQRAVDHAIIQIQNCMIKIFTNCMEILTENSMINTLDDIAYECQRLLAYDHEWVRLNSVKILNYILPTCSVSFPNSESETPEDTSRHFICSDPPNELRSLTLDLCAQMVPGEVNAEFANEISKSLLYIANIVRSLHDETNGTNLHWLLRRIRYVIHGEVAKAPKSIVLRESLFDWIEGMVALLDGETLLGLCPGMIASLIREISEDDVNVDTKIKQKAIKITNKIRKKIGDENYDKIRLASQTKLLMKRAARKKELAQEKILDPVRSAKRKSSQQERKKAAKRRKIDEARGKSGILRKKKKRMISEDIF</sequence>